<organism evidence="1 2">
    <name type="scientific">Candidatus Electrothrix marina</name>
    <dbReference type="NCBI Taxonomy" id="1859130"/>
    <lineage>
        <taxon>Bacteria</taxon>
        <taxon>Pseudomonadati</taxon>
        <taxon>Thermodesulfobacteriota</taxon>
        <taxon>Desulfobulbia</taxon>
        <taxon>Desulfobulbales</taxon>
        <taxon>Desulfobulbaceae</taxon>
        <taxon>Candidatus Electrothrix</taxon>
    </lineage>
</organism>
<evidence type="ECO:0000313" key="2">
    <source>
        <dbReference type="Proteomes" id="UP000287615"/>
    </source>
</evidence>
<dbReference type="EMBL" id="MTKR01000004">
    <property type="protein sequence ID" value="RWX50931.1"/>
    <property type="molecule type" value="Genomic_DNA"/>
</dbReference>
<name>A0A3S3UHH1_9BACT</name>
<protein>
    <recommendedName>
        <fullName evidence="3">Transferase hexapeptide (Six repeat-containing protein)</fullName>
    </recommendedName>
</protein>
<dbReference type="Proteomes" id="UP000287615">
    <property type="component" value="Unassembled WGS sequence"/>
</dbReference>
<dbReference type="Gene3D" id="2.160.10.10">
    <property type="entry name" value="Hexapeptide repeat proteins"/>
    <property type="match status" value="1"/>
</dbReference>
<gene>
    <name evidence="1" type="ORF">VU00_10045</name>
</gene>
<sequence>MSLIGWLITQAGATFHKYRYDKKRAELLASIREKYPDCTFSDKCKIHQSIFGSQVTILPGAIVKKSRIEDYVVLHAGVRVVAATIGCYT</sequence>
<proteinExistence type="predicted"/>
<evidence type="ECO:0000313" key="1">
    <source>
        <dbReference type="EMBL" id="RWX50931.1"/>
    </source>
</evidence>
<dbReference type="SUPFAM" id="SSF51161">
    <property type="entry name" value="Trimeric LpxA-like enzymes"/>
    <property type="match status" value="1"/>
</dbReference>
<accession>A0A3S3UHH1</accession>
<dbReference type="AlphaFoldDB" id="A0A3S3UHH1"/>
<comment type="caution">
    <text evidence="1">The sequence shown here is derived from an EMBL/GenBank/DDBJ whole genome shotgun (WGS) entry which is preliminary data.</text>
</comment>
<evidence type="ECO:0008006" key="3">
    <source>
        <dbReference type="Google" id="ProtNLM"/>
    </source>
</evidence>
<reference evidence="1 2" key="1">
    <citation type="submission" date="2017-01" db="EMBL/GenBank/DDBJ databases">
        <title>The cable genome- insights into the physiology and evolution of filamentous bacteria capable of sulfide oxidation via long distance electron transfer.</title>
        <authorList>
            <person name="Schreiber L."/>
            <person name="Bjerg J.T."/>
            <person name="Boggild A."/>
            <person name="Van De Vossenberg J."/>
            <person name="Meysman F."/>
            <person name="Nielsen L.P."/>
            <person name="Schramm A."/>
            <person name="Kjeldsen K.U."/>
        </authorList>
    </citation>
    <scope>NUCLEOTIDE SEQUENCE [LARGE SCALE GENOMIC DNA]</scope>
    <source>
        <strain evidence="1">A3</strain>
    </source>
</reference>
<feature type="non-terminal residue" evidence="1">
    <location>
        <position position="89"/>
    </location>
</feature>
<dbReference type="InterPro" id="IPR011004">
    <property type="entry name" value="Trimer_LpxA-like_sf"/>
</dbReference>